<feature type="transmembrane region" description="Helical" evidence="9">
    <location>
        <begin position="541"/>
        <end position="561"/>
    </location>
</feature>
<dbReference type="Pfam" id="PF21082">
    <property type="entry name" value="MS_channel_3rd"/>
    <property type="match status" value="1"/>
</dbReference>
<reference evidence="12" key="1">
    <citation type="submission" date="2021-02" db="EMBL/GenBank/DDBJ databases">
        <title>Genome-Resolved Metagenomics of a Microbial Community Performing Photosynthetic Biological Nutrient Removal.</title>
        <authorList>
            <person name="Mcdaniel E.A."/>
        </authorList>
    </citation>
    <scope>NUCLEOTIDE SEQUENCE</scope>
    <source>
        <strain evidence="12">UWPOB_OBS1</strain>
    </source>
</reference>
<dbReference type="SUPFAM" id="SSF50182">
    <property type="entry name" value="Sm-like ribonucleoproteins"/>
    <property type="match status" value="1"/>
</dbReference>
<feature type="region of interest" description="Disordered" evidence="8">
    <location>
        <begin position="1"/>
        <end position="42"/>
    </location>
</feature>
<evidence type="ECO:0000256" key="9">
    <source>
        <dbReference type="SAM" id="Phobius"/>
    </source>
</evidence>
<feature type="compositionally biased region" description="Basic residues" evidence="8">
    <location>
        <begin position="25"/>
        <end position="40"/>
    </location>
</feature>
<keyword evidence="6 9" id="KW-0472">Membrane</keyword>
<dbReference type="InterPro" id="IPR006685">
    <property type="entry name" value="MscS_channel_2nd"/>
</dbReference>
<dbReference type="Gene3D" id="2.30.30.60">
    <property type="match status" value="1"/>
</dbReference>
<protein>
    <submittedName>
        <fullName evidence="12">Mechanosensitive ion channel</fullName>
    </submittedName>
</protein>
<evidence type="ECO:0000256" key="2">
    <source>
        <dbReference type="ARBA" id="ARBA00008017"/>
    </source>
</evidence>
<dbReference type="PANTHER" id="PTHR30347">
    <property type="entry name" value="POTASSIUM CHANNEL RELATED"/>
    <property type="match status" value="1"/>
</dbReference>
<evidence type="ECO:0000259" key="11">
    <source>
        <dbReference type="Pfam" id="PF21082"/>
    </source>
</evidence>
<proteinExistence type="inferred from homology"/>
<feature type="domain" description="Mechanosensitive ion channel MscS C-terminal" evidence="11">
    <location>
        <begin position="702"/>
        <end position="787"/>
    </location>
</feature>
<feature type="transmembrane region" description="Helical" evidence="9">
    <location>
        <begin position="582"/>
        <end position="603"/>
    </location>
</feature>
<dbReference type="InterPro" id="IPR023408">
    <property type="entry name" value="MscS_beta-dom_sf"/>
</dbReference>
<dbReference type="Gene3D" id="1.10.287.1260">
    <property type="match status" value="1"/>
</dbReference>
<name>A0A8J7P8A7_9BACT</name>
<feature type="coiled-coil region" evidence="7">
    <location>
        <begin position="302"/>
        <end position="336"/>
    </location>
</feature>
<dbReference type="GO" id="GO:0055085">
    <property type="term" value="P:transmembrane transport"/>
    <property type="evidence" value="ECO:0007669"/>
    <property type="project" value="InterPro"/>
</dbReference>
<dbReference type="GO" id="GO:0005886">
    <property type="term" value="C:plasma membrane"/>
    <property type="evidence" value="ECO:0007669"/>
    <property type="project" value="UniProtKB-SubCell"/>
</dbReference>
<keyword evidence="7" id="KW-0175">Coiled coil</keyword>
<dbReference type="Proteomes" id="UP000664277">
    <property type="component" value="Unassembled WGS sequence"/>
</dbReference>
<comment type="similarity">
    <text evidence="2">Belongs to the MscS (TC 1.A.23) family.</text>
</comment>
<dbReference type="Pfam" id="PF00924">
    <property type="entry name" value="MS_channel_2nd"/>
    <property type="match status" value="1"/>
</dbReference>
<evidence type="ECO:0000256" key="5">
    <source>
        <dbReference type="ARBA" id="ARBA00022989"/>
    </source>
</evidence>
<organism evidence="12 13">
    <name type="scientific">Candidatus Obscuribacter phosphatis</name>
    <dbReference type="NCBI Taxonomy" id="1906157"/>
    <lineage>
        <taxon>Bacteria</taxon>
        <taxon>Bacillati</taxon>
        <taxon>Candidatus Melainabacteria</taxon>
        <taxon>Candidatus Obscuribacterales</taxon>
        <taxon>Candidatus Obscuribacteraceae</taxon>
        <taxon>Candidatus Obscuribacter</taxon>
    </lineage>
</organism>
<evidence type="ECO:0000256" key="3">
    <source>
        <dbReference type="ARBA" id="ARBA00022475"/>
    </source>
</evidence>
<feature type="domain" description="Mechanosensitive ion channel MscS" evidence="10">
    <location>
        <begin position="627"/>
        <end position="693"/>
    </location>
</feature>
<evidence type="ECO:0000256" key="4">
    <source>
        <dbReference type="ARBA" id="ARBA00022692"/>
    </source>
</evidence>
<dbReference type="AlphaFoldDB" id="A0A8J7P8A7"/>
<evidence type="ECO:0000256" key="6">
    <source>
        <dbReference type="ARBA" id="ARBA00023136"/>
    </source>
</evidence>
<evidence type="ECO:0000259" key="10">
    <source>
        <dbReference type="Pfam" id="PF00924"/>
    </source>
</evidence>
<dbReference type="InterPro" id="IPR052702">
    <property type="entry name" value="MscS-like_channel"/>
</dbReference>
<gene>
    <name evidence="12" type="ORF">J0M35_11325</name>
</gene>
<feature type="transmembrane region" description="Helical" evidence="9">
    <location>
        <begin position="609"/>
        <end position="640"/>
    </location>
</feature>
<dbReference type="SUPFAM" id="SSF82689">
    <property type="entry name" value="Mechanosensitive channel protein MscS (YggB), C-terminal domain"/>
    <property type="match status" value="1"/>
</dbReference>
<feature type="compositionally biased region" description="Basic and acidic residues" evidence="8">
    <location>
        <begin position="216"/>
        <end position="252"/>
    </location>
</feature>
<dbReference type="InterPro" id="IPR011014">
    <property type="entry name" value="MscS_channel_TM-2"/>
</dbReference>
<dbReference type="PANTHER" id="PTHR30347:SF1">
    <property type="entry name" value="MECHANOSENSITIVE CHANNEL MSCK"/>
    <property type="match status" value="1"/>
</dbReference>
<feature type="region of interest" description="Disordered" evidence="8">
    <location>
        <begin position="79"/>
        <end position="125"/>
    </location>
</feature>
<keyword evidence="4 9" id="KW-0812">Transmembrane</keyword>
<sequence length="819" mass="90454">MMRTPADGSPAPLTGAAGNEAPSAVRRHAPSPARQRHAGRRPLPAEPAAWWRQSLAWQPLLALLLLLLGTPAEAQFPWSKANSAPPAASAEPAEKPRDKAARNLAEARRQQEAFRLEQGVARPTEDPLVSDRRRLLDRLVVSYGEQIKLLDDLENLERPRPTDLQQQDLLASLSGPGPYPALRVDTLRDAQQAVRNLMQRLKAADRALDTLQTGQLDEHRKASEAVRLAEDRLSRARGDEATDHERDQRDTNLLRRKLAETQLVNIGLAKDKIAAETKALQARDTEMERVLVRVLPGQELSKDDLEQQQALLRKELKQINSEAERLLAENSRHAAERERLVAAAGRGSAQSAQRLHLLDARLESDRIRLLALSWVQTVAQESIDAWAQRYVGFQSQDAATRQAVVAWLTRTRDELESRRQLVQQLAQEARAEVREEEARIAAGTPGATTAAQQAELLAALRERSLAFERVERMGTALLRQLERWLADFGFSGSGAHSGDWRLAAAQVTETLKGIWNFEMFAVDESTIIDGKSVTVSYGVTVGKSIGALLLFLLGYWLFAALSRRLQRVMVQRFGVDQQLASVIRRWAMIALGVLLVVFILNLARIPLTVFAFLGGALAIGVGFGTQTIIKNVISGIIVLFERKIRVGDIIQLGGTTGHVVAVDLRASTVRGFDGVEALIPNSSFLENQVVNWTYSNPRIRRELRIGIAYGSPTRRAAEIIAGCAQDHGEVLKDPPPEVFFEDFADSALLLVLVFWVELGPQRAPGRRVDSDLRYAIEKRLGTAGIAIPFPQRDLHLDTSQPLAVRIAPQAEAPRDAGAA</sequence>
<feature type="compositionally biased region" description="Low complexity" evidence="8">
    <location>
        <begin position="79"/>
        <end position="91"/>
    </location>
</feature>
<dbReference type="InterPro" id="IPR049278">
    <property type="entry name" value="MS_channel_C"/>
</dbReference>
<comment type="subcellular location">
    <subcellularLocation>
        <location evidence="1">Cell membrane</location>
        <topology evidence="1">Multi-pass membrane protein</topology>
    </subcellularLocation>
</comment>
<accession>A0A8J7P8A7</accession>
<dbReference type="SUPFAM" id="SSF82861">
    <property type="entry name" value="Mechanosensitive channel protein MscS (YggB), transmembrane region"/>
    <property type="match status" value="1"/>
</dbReference>
<feature type="region of interest" description="Disordered" evidence="8">
    <location>
        <begin position="215"/>
        <end position="252"/>
    </location>
</feature>
<feature type="coiled-coil region" evidence="7">
    <location>
        <begin position="408"/>
        <end position="439"/>
    </location>
</feature>
<keyword evidence="3" id="KW-1003">Cell membrane</keyword>
<comment type="caution">
    <text evidence="12">The sequence shown here is derived from an EMBL/GenBank/DDBJ whole genome shotgun (WGS) entry which is preliminary data.</text>
</comment>
<feature type="coiled-coil region" evidence="7">
    <location>
        <begin position="187"/>
        <end position="214"/>
    </location>
</feature>
<evidence type="ECO:0000313" key="13">
    <source>
        <dbReference type="Proteomes" id="UP000664277"/>
    </source>
</evidence>
<dbReference type="InterPro" id="IPR011066">
    <property type="entry name" value="MscS_channel_C_sf"/>
</dbReference>
<dbReference type="InterPro" id="IPR010920">
    <property type="entry name" value="LSM_dom_sf"/>
</dbReference>
<evidence type="ECO:0000256" key="7">
    <source>
        <dbReference type="SAM" id="Coils"/>
    </source>
</evidence>
<evidence type="ECO:0000256" key="1">
    <source>
        <dbReference type="ARBA" id="ARBA00004651"/>
    </source>
</evidence>
<dbReference type="Gene3D" id="3.30.70.100">
    <property type="match status" value="1"/>
</dbReference>
<evidence type="ECO:0000313" key="12">
    <source>
        <dbReference type="EMBL" id="MBN8660949.1"/>
    </source>
</evidence>
<dbReference type="EMBL" id="JAFLCK010000015">
    <property type="protein sequence ID" value="MBN8660949.1"/>
    <property type="molecule type" value="Genomic_DNA"/>
</dbReference>
<feature type="compositionally biased region" description="Basic and acidic residues" evidence="8">
    <location>
        <begin position="92"/>
        <end position="115"/>
    </location>
</feature>
<evidence type="ECO:0000256" key="8">
    <source>
        <dbReference type="SAM" id="MobiDB-lite"/>
    </source>
</evidence>
<keyword evidence="5 9" id="KW-1133">Transmembrane helix</keyword>